<evidence type="ECO:0000313" key="2">
    <source>
        <dbReference type="WBParaSite" id="PS1159_v2.g7024.t1"/>
    </source>
</evidence>
<accession>A0AC35GNM7</accession>
<sequence>MPIKACADKLSREIEEFGYPPNFPKTEEESVVEEKSLADEITKDKSKGKKTKAMQKTGTAKYQWQIMQSLGLEDEEIKKFADPLYWLDYFPPHCIDDCKKMGLKVDWRRAFITTDVNPFLDSFV</sequence>
<name>A0AC35GNM7_9BILA</name>
<dbReference type="WBParaSite" id="PS1159_v2.g7024.t1">
    <property type="protein sequence ID" value="PS1159_v2.g7024.t1"/>
    <property type="gene ID" value="PS1159_v2.g7024"/>
</dbReference>
<reference evidence="2" key="1">
    <citation type="submission" date="2022-11" db="UniProtKB">
        <authorList>
            <consortium name="WormBaseParasite"/>
        </authorList>
    </citation>
    <scope>IDENTIFICATION</scope>
</reference>
<evidence type="ECO:0000313" key="1">
    <source>
        <dbReference type="Proteomes" id="UP000887580"/>
    </source>
</evidence>
<proteinExistence type="predicted"/>
<protein>
    <submittedName>
        <fullName evidence="2">Uncharacterized protein</fullName>
    </submittedName>
</protein>
<organism evidence="1 2">
    <name type="scientific">Panagrolaimus sp. PS1159</name>
    <dbReference type="NCBI Taxonomy" id="55785"/>
    <lineage>
        <taxon>Eukaryota</taxon>
        <taxon>Metazoa</taxon>
        <taxon>Ecdysozoa</taxon>
        <taxon>Nematoda</taxon>
        <taxon>Chromadorea</taxon>
        <taxon>Rhabditida</taxon>
        <taxon>Tylenchina</taxon>
        <taxon>Panagrolaimomorpha</taxon>
        <taxon>Panagrolaimoidea</taxon>
        <taxon>Panagrolaimidae</taxon>
        <taxon>Panagrolaimus</taxon>
    </lineage>
</organism>
<dbReference type="Proteomes" id="UP000887580">
    <property type="component" value="Unplaced"/>
</dbReference>